<sequence>MKLFSKNRSSLSVAVLLAAGSLVNFAQATGQGESSSAVALSESDSGDSSCVMVFARVGERFRYELPAASGQAVEKCVVGKNADGEVSSLPRGLVFNAKEASLEGVPLRAGFHEFVVVSTEAGEPREQVVLIDIQGHAFAGGGVDYASYVANGLH</sequence>
<dbReference type="RefSeq" id="WP_191615820.1">
    <property type="nucleotide sequence ID" value="NZ_JACYFG010000006.1"/>
</dbReference>
<accession>A0A927F641</accession>
<feature type="signal peptide" evidence="1">
    <location>
        <begin position="1"/>
        <end position="26"/>
    </location>
</feature>
<keyword evidence="3" id="KW-1185">Reference proteome</keyword>
<dbReference type="AlphaFoldDB" id="A0A927F641"/>
<dbReference type="InterPro" id="IPR013783">
    <property type="entry name" value="Ig-like_fold"/>
</dbReference>
<evidence type="ECO:0000313" key="3">
    <source>
        <dbReference type="Proteomes" id="UP000622317"/>
    </source>
</evidence>
<feature type="chain" id="PRO_5037072190" evidence="1">
    <location>
        <begin position="27"/>
        <end position="154"/>
    </location>
</feature>
<dbReference type="GO" id="GO:0016020">
    <property type="term" value="C:membrane"/>
    <property type="evidence" value="ECO:0007669"/>
    <property type="project" value="InterPro"/>
</dbReference>
<dbReference type="InterPro" id="IPR015919">
    <property type="entry name" value="Cadherin-like_sf"/>
</dbReference>
<dbReference type="GO" id="GO:0005509">
    <property type="term" value="F:calcium ion binding"/>
    <property type="evidence" value="ECO:0007669"/>
    <property type="project" value="InterPro"/>
</dbReference>
<dbReference type="EMBL" id="JACYFG010000006">
    <property type="protein sequence ID" value="MBD5778690.1"/>
    <property type="molecule type" value="Genomic_DNA"/>
</dbReference>
<name>A0A927F641_9BACT</name>
<evidence type="ECO:0000313" key="2">
    <source>
        <dbReference type="EMBL" id="MBD5778690.1"/>
    </source>
</evidence>
<dbReference type="SUPFAM" id="SSF49313">
    <property type="entry name" value="Cadherin-like"/>
    <property type="match status" value="1"/>
</dbReference>
<gene>
    <name evidence="2" type="ORF">IEN85_04250</name>
</gene>
<protein>
    <submittedName>
        <fullName evidence="2">Uncharacterized protein</fullName>
    </submittedName>
</protein>
<comment type="caution">
    <text evidence="2">The sequence shown here is derived from an EMBL/GenBank/DDBJ whole genome shotgun (WGS) entry which is preliminary data.</text>
</comment>
<proteinExistence type="predicted"/>
<reference evidence="2" key="1">
    <citation type="submission" date="2020-09" db="EMBL/GenBank/DDBJ databases">
        <title>Pelagicoccus enzymogenes sp. nov. with an EPS production, isolated from marine sediment.</title>
        <authorList>
            <person name="Feng X."/>
        </authorList>
    </citation>
    <scope>NUCLEOTIDE SEQUENCE</scope>
    <source>
        <strain evidence="2">NFK12</strain>
    </source>
</reference>
<evidence type="ECO:0000256" key="1">
    <source>
        <dbReference type="SAM" id="SignalP"/>
    </source>
</evidence>
<keyword evidence="1" id="KW-0732">Signal</keyword>
<dbReference type="Proteomes" id="UP000622317">
    <property type="component" value="Unassembled WGS sequence"/>
</dbReference>
<dbReference type="Gene3D" id="2.60.40.10">
    <property type="entry name" value="Immunoglobulins"/>
    <property type="match status" value="1"/>
</dbReference>
<organism evidence="2 3">
    <name type="scientific">Pelagicoccus enzymogenes</name>
    <dbReference type="NCBI Taxonomy" id="2773457"/>
    <lineage>
        <taxon>Bacteria</taxon>
        <taxon>Pseudomonadati</taxon>
        <taxon>Verrucomicrobiota</taxon>
        <taxon>Opitutia</taxon>
        <taxon>Puniceicoccales</taxon>
        <taxon>Pelagicoccaceae</taxon>
        <taxon>Pelagicoccus</taxon>
    </lineage>
</organism>